<evidence type="ECO:0000259" key="4">
    <source>
        <dbReference type="PROSITE" id="PS01124"/>
    </source>
</evidence>
<evidence type="ECO:0000256" key="2">
    <source>
        <dbReference type="ARBA" id="ARBA00023125"/>
    </source>
</evidence>
<dbReference type="InterPro" id="IPR050204">
    <property type="entry name" value="AraC_XylS_family_regulators"/>
</dbReference>
<proteinExistence type="predicted"/>
<dbReference type="OrthoDB" id="655946at2"/>
<name>A0A3E1Y4H1_9BACT</name>
<dbReference type="RefSeq" id="WP_116978430.1">
    <property type="nucleotide sequence ID" value="NZ_QPMM01000014.1"/>
</dbReference>
<evidence type="ECO:0000256" key="3">
    <source>
        <dbReference type="ARBA" id="ARBA00023163"/>
    </source>
</evidence>
<gene>
    <name evidence="5" type="ORF">DVR12_24420</name>
</gene>
<feature type="domain" description="HTH araC/xylS-type" evidence="4">
    <location>
        <begin position="144"/>
        <end position="244"/>
    </location>
</feature>
<accession>A0A3E1Y4H1</accession>
<dbReference type="GO" id="GO:0003700">
    <property type="term" value="F:DNA-binding transcription factor activity"/>
    <property type="evidence" value="ECO:0007669"/>
    <property type="project" value="InterPro"/>
</dbReference>
<dbReference type="InterPro" id="IPR009057">
    <property type="entry name" value="Homeodomain-like_sf"/>
</dbReference>
<sequence length="244" mass="27994">MKYNEIKPCAELVPYIHSFWELKGTTDDNQWERNFPDGCPGLVINLGESCKTDNGGVELTFGKTYVVGTTTTFKESFINANTHLLGVCLKPGAFSNFYKYHSQHELINCTVEFDNSYSFNINKIINDPVNYLNNFFLNKIENYNRPLQSVIEDIRHTKGQLPISSIAKRNFTTVRQLERNFKTHLGISPKEYSNIIRFQNALSIIKNPINDRRLLDIAFECGYSDHAHLTNEIKRNTGFAPSQL</sequence>
<dbReference type="Proteomes" id="UP000260644">
    <property type="component" value="Unassembled WGS sequence"/>
</dbReference>
<keyword evidence="6" id="KW-1185">Reference proteome</keyword>
<evidence type="ECO:0000313" key="6">
    <source>
        <dbReference type="Proteomes" id="UP000260644"/>
    </source>
</evidence>
<keyword evidence="3" id="KW-0804">Transcription</keyword>
<comment type="caution">
    <text evidence="5">The sequence shown here is derived from an EMBL/GenBank/DDBJ whole genome shotgun (WGS) entry which is preliminary data.</text>
</comment>
<dbReference type="PANTHER" id="PTHR46796:SF13">
    <property type="entry name" value="HTH-TYPE TRANSCRIPTIONAL ACTIVATOR RHAS"/>
    <property type="match status" value="1"/>
</dbReference>
<dbReference type="AlphaFoldDB" id="A0A3E1Y4H1"/>
<evidence type="ECO:0000313" key="5">
    <source>
        <dbReference type="EMBL" id="RFS19377.1"/>
    </source>
</evidence>
<reference evidence="5 6" key="1">
    <citation type="submission" date="2018-07" db="EMBL/GenBank/DDBJ databases">
        <title>Chitinophaga K2CV101002-2 sp. nov., isolated from a monsoon evergreen broad-leaved forest soil.</title>
        <authorList>
            <person name="Lv Y."/>
        </authorList>
    </citation>
    <scope>NUCLEOTIDE SEQUENCE [LARGE SCALE GENOMIC DNA]</scope>
    <source>
        <strain evidence="5 6">GDMCC 1.1288</strain>
    </source>
</reference>
<dbReference type="PANTHER" id="PTHR46796">
    <property type="entry name" value="HTH-TYPE TRANSCRIPTIONAL ACTIVATOR RHAS-RELATED"/>
    <property type="match status" value="1"/>
</dbReference>
<dbReference type="Pfam" id="PF20240">
    <property type="entry name" value="DUF6597"/>
    <property type="match status" value="1"/>
</dbReference>
<organism evidence="5 6">
    <name type="scientific">Chitinophaga silvatica</name>
    <dbReference type="NCBI Taxonomy" id="2282649"/>
    <lineage>
        <taxon>Bacteria</taxon>
        <taxon>Pseudomonadati</taxon>
        <taxon>Bacteroidota</taxon>
        <taxon>Chitinophagia</taxon>
        <taxon>Chitinophagales</taxon>
        <taxon>Chitinophagaceae</taxon>
        <taxon>Chitinophaga</taxon>
    </lineage>
</organism>
<keyword evidence="1" id="KW-0805">Transcription regulation</keyword>
<dbReference type="SUPFAM" id="SSF46689">
    <property type="entry name" value="Homeodomain-like"/>
    <property type="match status" value="1"/>
</dbReference>
<dbReference type="SMART" id="SM00342">
    <property type="entry name" value="HTH_ARAC"/>
    <property type="match status" value="1"/>
</dbReference>
<dbReference type="EMBL" id="QPMM01000014">
    <property type="protein sequence ID" value="RFS19377.1"/>
    <property type="molecule type" value="Genomic_DNA"/>
</dbReference>
<keyword evidence="2" id="KW-0238">DNA-binding</keyword>
<protein>
    <submittedName>
        <fullName evidence="5">AraC family transcriptional regulator</fullName>
    </submittedName>
</protein>
<dbReference type="Gene3D" id="1.10.10.60">
    <property type="entry name" value="Homeodomain-like"/>
    <property type="match status" value="1"/>
</dbReference>
<evidence type="ECO:0000256" key="1">
    <source>
        <dbReference type="ARBA" id="ARBA00023015"/>
    </source>
</evidence>
<dbReference type="PROSITE" id="PS01124">
    <property type="entry name" value="HTH_ARAC_FAMILY_2"/>
    <property type="match status" value="1"/>
</dbReference>
<dbReference type="GO" id="GO:0043565">
    <property type="term" value="F:sequence-specific DNA binding"/>
    <property type="evidence" value="ECO:0007669"/>
    <property type="project" value="InterPro"/>
</dbReference>
<dbReference type="Pfam" id="PF12833">
    <property type="entry name" value="HTH_18"/>
    <property type="match status" value="1"/>
</dbReference>
<dbReference type="InterPro" id="IPR018060">
    <property type="entry name" value="HTH_AraC"/>
</dbReference>
<dbReference type="InterPro" id="IPR046532">
    <property type="entry name" value="DUF6597"/>
</dbReference>